<comment type="caution">
    <text evidence="7">The sequence shown here is derived from an EMBL/GenBank/DDBJ whole genome shotgun (WGS) entry which is preliminary data.</text>
</comment>
<dbReference type="InterPro" id="IPR039723">
    <property type="entry name" value="Vps71/ZNHIT1"/>
</dbReference>
<dbReference type="GO" id="GO:0000439">
    <property type="term" value="C:transcription factor TFIIH core complex"/>
    <property type="evidence" value="ECO:0007669"/>
    <property type="project" value="UniProtKB-UniRule"/>
</dbReference>
<proteinExistence type="inferred from homology"/>
<comment type="function">
    <text evidence="5">In NER, TFIIH acts by opening DNA around the lesion to allow the excision of the damaged oligonucleotide and its replacement by a new DNA fragment. In transcription, TFIIH has an essential role in transcription initiation. When the pre-initiation complex (PIC) has been established, TFIIH is required for promoter opening and promoter escape.</text>
</comment>
<dbReference type="PROSITE" id="PS51083">
    <property type="entry name" value="ZF_HIT"/>
    <property type="match status" value="1"/>
</dbReference>
<dbReference type="GO" id="GO:0006289">
    <property type="term" value="P:nucleotide-excision repair"/>
    <property type="evidence" value="ECO:0007669"/>
    <property type="project" value="InterPro"/>
</dbReference>
<dbReference type="CDD" id="cd21437">
    <property type="entry name" value="zf-HIT_ZNHIT1_like"/>
    <property type="match status" value="1"/>
</dbReference>
<evidence type="ECO:0000256" key="1">
    <source>
        <dbReference type="ARBA" id="ARBA00022723"/>
    </source>
</evidence>
<comment type="similarity">
    <text evidence="5">Belongs to the TFB5 family.</text>
</comment>
<keyword evidence="5" id="KW-0804">Transcription</keyword>
<dbReference type="SMART" id="SM01395">
    <property type="entry name" value="Tbf5"/>
    <property type="match status" value="1"/>
</dbReference>
<evidence type="ECO:0000313" key="8">
    <source>
        <dbReference type="Proteomes" id="UP000478052"/>
    </source>
</evidence>
<evidence type="ECO:0000313" key="7">
    <source>
        <dbReference type="EMBL" id="KAF0765044.1"/>
    </source>
</evidence>
<organism evidence="7 8">
    <name type="scientific">Aphis craccivora</name>
    <name type="common">Cowpea aphid</name>
    <dbReference type="NCBI Taxonomy" id="307492"/>
    <lineage>
        <taxon>Eukaryota</taxon>
        <taxon>Metazoa</taxon>
        <taxon>Ecdysozoa</taxon>
        <taxon>Arthropoda</taxon>
        <taxon>Hexapoda</taxon>
        <taxon>Insecta</taxon>
        <taxon>Pterygota</taxon>
        <taxon>Neoptera</taxon>
        <taxon>Paraneoptera</taxon>
        <taxon>Hemiptera</taxon>
        <taxon>Sternorrhyncha</taxon>
        <taxon>Aphidomorpha</taxon>
        <taxon>Aphidoidea</taxon>
        <taxon>Aphididae</taxon>
        <taxon>Aphidini</taxon>
        <taxon>Aphis</taxon>
        <taxon>Aphis</taxon>
    </lineage>
</organism>
<evidence type="ECO:0000256" key="3">
    <source>
        <dbReference type="ARBA" id="ARBA00022833"/>
    </source>
</evidence>
<dbReference type="PANTHER" id="PTHR13093">
    <property type="entry name" value="ZINC FINGER HIT DOMAIN CONTAINING PROTEIN 1"/>
    <property type="match status" value="1"/>
</dbReference>
<dbReference type="EMBL" id="VUJU01001496">
    <property type="protein sequence ID" value="KAF0765044.1"/>
    <property type="molecule type" value="Genomic_DNA"/>
</dbReference>
<keyword evidence="5" id="KW-0234">DNA repair</keyword>
<comment type="subcellular location">
    <subcellularLocation>
        <location evidence="5">Nucleus</location>
    </subcellularLocation>
</comment>
<dbReference type="SUPFAM" id="SSF142897">
    <property type="entry name" value="TFB5-like"/>
    <property type="match status" value="1"/>
</dbReference>
<sequence>MKQFLLQLDQTNALGKKFILQELDEEHLFVSTDVLDTLEDLGMGRESGRLKDADKKKVLDTATRNRRARRALESLEMDNYQQDPHADIVLNKKAPKFLDTIEAKGGRRKKEKSAEYYKQKFRRTFEQLIEADQFNNRDPPNYNTIEAPSSNLPRRIFCAVCGFRSSYTCTTCGARYCCISCFGTHQATRCLKWAV</sequence>
<dbReference type="InterPro" id="IPR035935">
    <property type="entry name" value="TFB5-like_sf"/>
</dbReference>
<comment type="subunit">
    <text evidence="5">Component of the 7-subunit TFIIH core complex.</text>
</comment>
<protein>
    <recommendedName>
        <fullName evidence="5">General transcription and DNA repair factor IIH subunit TFB5</fullName>
    </recommendedName>
</protein>
<dbReference type="AlphaFoldDB" id="A0A6G0Z3I1"/>
<dbReference type="GO" id="GO:0008270">
    <property type="term" value="F:zinc ion binding"/>
    <property type="evidence" value="ECO:0007669"/>
    <property type="project" value="UniProtKB-UniRule"/>
</dbReference>
<dbReference type="GO" id="GO:0006338">
    <property type="term" value="P:chromatin remodeling"/>
    <property type="evidence" value="ECO:0007669"/>
    <property type="project" value="InterPro"/>
</dbReference>
<dbReference type="Gene3D" id="3.30.70.1220">
    <property type="entry name" value="TFB5-like"/>
    <property type="match status" value="1"/>
</dbReference>
<dbReference type="OrthoDB" id="74807at2759"/>
<keyword evidence="1" id="KW-0479">Metal-binding</keyword>
<gene>
    <name evidence="7" type="ORF">FWK35_00005599</name>
</gene>
<dbReference type="InterPro" id="IPR007529">
    <property type="entry name" value="Znf_HIT"/>
</dbReference>
<dbReference type="InterPro" id="IPR009400">
    <property type="entry name" value="TFIIH_TTDA/Tfb5"/>
</dbReference>
<keyword evidence="3" id="KW-0862">Zinc</keyword>
<keyword evidence="8" id="KW-1185">Reference proteome</keyword>
<accession>A0A6G0Z3I1</accession>
<evidence type="ECO:0000256" key="2">
    <source>
        <dbReference type="ARBA" id="ARBA00022771"/>
    </source>
</evidence>
<keyword evidence="5" id="KW-0227">DNA damage</keyword>
<dbReference type="Pfam" id="PF06331">
    <property type="entry name" value="Tfb5"/>
    <property type="match status" value="1"/>
</dbReference>
<feature type="domain" description="HIT-type" evidence="6">
    <location>
        <begin position="158"/>
        <end position="190"/>
    </location>
</feature>
<reference evidence="7 8" key="1">
    <citation type="submission" date="2019-08" db="EMBL/GenBank/DDBJ databases">
        <title>Whole genome of Aphis craccivora.</title>
        <authorList>
            <person name="Voronova N.V."/>
            <person name="Shulinski R.S."/>
            <person name="Bandarenka Y.V."/>
            <person name="Zhorov D.G."/>
            <person name="Warner D."/>
        </authorList>
    </citation>
    <scope>NUCLEOTIDE SEQUENCE [LARGE SCALE GENOMIC DNA]</scope>
    <source>
        <strain evidence="7">180601</strain>
        <tissue evidence="7">Whole Body</tissue>
    </source>
</reference>
<name>A0A6G0Z3I1_APHCR</name>
<dbReference type="Pfam" id="PF04438">
    <property type="entry name" value="zf-HIT"/>
    <property type="match status" value="1"/>
</dbReference>
<dbReference type="GO" id="GO:0006367">
    <property type="term" value="P:transcription initiation at RNA polymerase II promoter"/>
    <property type="evidence" value="ECO:0007669"/>
    <property type="project" value="UniProtKB-UniRule"/>
</dbReference>
<evidence type="ECO:0000259" key="6">
    <source>
        <dbReference type="PROSITE" id="PS51083"/>
    </source>
</evidence>
<keyword evidence="5" id="KW-0539">Nucleus</keyword>
<keyword evidence="5" id="KW-0805">Transcription regulation</keyword>
<keyword evidence="2 4" id="KW-0863">Zinc-finger</keyword>
<dbReference type="Proteomes" id="UP000478052">
    <property type="component" value="Unassembled WGS sequence"/>
</dbReference>
<dbReference type="SUPFAM" id="SSF144232">
    <property type="entry name" value="HIT/MYND zinc finger-like"/>
    <property type="match status" value="1"/>
</dbReference>
<evidence type="ECO:0000256" key="4">
    <source>
        <dbReference type="PROSITE-ProRule" id="PRU00453"/>
    </source>
</evidence>
<evidence type="ECO:0000256" key="5">
    <source>
        <dbReference type="RuleBase" id="RU368032"/>
    </source>
</evidence>